<comment type="caution">
    <text evidence="3">The sequence shown here is derived from an EMBL/GenBank/DDBJ whole genome shotgun (WGS) entry which is preliminary data.</text>
</comment>
<dbReference type="PANTHER" id="PTHR48081:SF6">
    <property type="entry name" value="PEPTIDASE S9 PROLYL OLIGOPEPTIDASE CATALYTIC DOMAIN-CONTAINING PROTEIN"/>
    <property type="match status" value="1"/>
</dbReference>
<accession>C0EFB9</accession>
<dbReference type="PANTHER" id="PTHR48081">
    <property type="entry name" value="AB HYDROLASE SUPERFAMILY PROTEIN C4A8.06C"/>
    <property type="match status" value="1"/>
</dbReference>
<dbReference type="GO" id="GO:0016787">
    <property type="term" value="F:hydrolase activity"/>
    <property type="evidence" value="ECO:0007669"/>
    <property type="project" value="UniProtKB-KW"/>
</dbReference>
<dbReference type="SUPFAM" id="SSF53474">
    <property type="entry name" value="alpha/beta-Hydrolases"/>
    <property type="match status" value="1"/>
</dbReference>
<proteinExistence type="predicted"/>
<dbReference type="Proteomes" id="UP000003340">
    <property type="component" value="Unassembled WGS sequence"/>
</dbReference>
<dbReference type="InterPro" id="IPR029058">
    <property type="entry name" value="AB_hydrolase_fold"/>
</dbReference>
<organism evidence="3 4">
    <name type="scientific">[Clostridium] methylpentosum DSM 5476</name>
    <dbReference type="NCBI Taxonomy" id="537013"/>
    <lineage>
        <taxon>Bacteria</taxon>
        <taxon>Bacillati</taxon>
        <taxon>Bacillota</taxon>
        <taxon>Clostridia</taxon>
        <taxon>Eubacteriales</taxon>
        <taxon>Oscillospiraceae</taxon>
        <taxon>Oscillospiraceae incertae sedis</taxon>
    </lineage>
</organism>
<evidence type="ECO:0000313" key="3">
    <source>
        <dbReference type="EMBL" id="EEG29814.1"/>
    </source>
</evidence>
<reference evidence="3 4" key="2">
    <citation type="submission" date="2009-02" db="EMBL/GenBank/DDBJ databases">
        <title>Draft genome sequence of Clostridium methylpentosum (DSM 5476).</title>
        <authorList>
            <person name="Sudarsanam P."/>
            <person name="Ley R."/>
            <person name="Guruge J."/>
            <person name="Turnbaugh P.J."/>
            <person name="Mahowald M."/>
            <person name="Liep D."/>
            <person name="Gordon J."/>
        </authorList>
    </citation>
    <scope>NUCLEOTIDE SEQUENCE [LARGE SCALE GENOMIC DNA]</scope>
    <source>
        <strain evidence="3 4">DSM 5476</strain>
    </source>
</reference>
<keyword evidence="4" id="KW-1185">Reference proteome</keyword>
<dbReference type="eggNOG" id="COG0657">
    <property type="taxonomic scope" value="Bacteria"/>
</dbReference>
<name>C0EFB9_9FIRM</name>
<dbReference type="AlphaFoldDB" id="C0EFB9"/>
<evidence type="ECO:0000313" key="4">
    <source>
        <dbReference type="Proteomes" id="UP000003340"/>
    </source>
</evidence>
<dbReference type="Pfam" id="PF20434">
    <property type="entry name" value="BD-FAE"/>
    <property type="match status" value="1"/>
</dbReference>
<feature type="domain" description="BD-FAE-like" evidence="2">
    <location>
        <begin position="41"/>
        <end position="225"/>
    </location>
</feature>
<protein>
    <recommendedName>
        <fullName evidence="2">BD-FAE-like domain-containing protein</fullName>
    </recommendedName>
</protein>
<evidence type="ECO:0000256" key="1">
    <source>
        <dbReference type="ARBA" id="ARBA00022801"/>
    </source>
</evidence>
<evidence type="ECO:0000259" key="2">
    <source>
        <dbReference type="Pfam" id="PF20434"/>
    </source>
</evidence>
<dbReference type="STRING" id="537013.CLOSTMETH_02561"/>
<dbReference type="EMBL" id="ACEC01000088">
    <property type="protein sequence ID" value="EEG29814.1"/>
    <property type="molecule type" value="Genomic_DNA"/>
</dbReference>
<dbReference type="InterPro" id="IPR049492">
    <property type="entry name" value="BD-FAE-like_dom"/>
</dbReference>
<gene>
    <name evidence="3" type="ORF">CLOSTMETH_02561</name>
</gene>
<dbReference type="InterPro" id="IPR050300">
    <property type="entry name" value="GDXG_lipolytic_enzyme"/>
</dbReference>
<sequence length="277" mass="30547">MVCQQIPVVVDYAKAGAVHNGFQPVLQAYVIERGPEFNVLQKRPAVILCPGGGYGFTSDREAEPVALRLVSAGINAFVLRYSVAPARYPCALLELARAVELVRQNAEKWHIDRNRVIVCGFSAGGHLAANLGVAWEQPFLCETLGAKSRDLRPNGMILSYPVITAGEYAHIGSFENLLGDTKNEELMASVSLEKLVNRSTPPSFLWHTQADPVVPLENTVLFAMALRNNKVPFELHIYERGGHGLSLADETSAVLPRHIVPDVTNWIEMAIKWLKRL</sequence>
<dbReference type="HOGENOM" id="CLU_012494_5_1_9"/>
<reference evidence="3 4" key="1">
    <citation type="submission" date="2009-01" db="EMBL/GenBank/DDBJ databases">
        <authorList>
            <person name="Fulton L."/>
            <person name="Clifton S."/>
            <person name="Fulton B."/>
            <person name="Xu J."/>
            <person name="Minx P."/>
            <person name="Pepin K.H."/>
            <person name="Johnson M."/>
            <person name="Bhonagiri V."/>
            <person name="Nash W.E."/>
            <person name="Mardis E.R."/>
            <person name="Wilson R.K."/>
        </authorList>
    </citation>
    <scope>NUCLEOTIDE SEQUENCE [LARGE SCALE GENOMIC DNA]</scope>
    <source>
        <strain evidence="3 4">DSM 5476</strain>
    </source>
</reference>
<dbReference type="Gene3D" id="3.40.50.1820">
    <property type="entry name" value="alpha/beta hydrolase"/>
    <property type="match status" value="1"/>
</dbReference>
<keyword evidence="1" id="KW-0378">Hydrolase</keyword>